<gene>
    <name evidence="1" type="ORF">GCWU000324_01355</name>
</gene>
<keyword evidence="2" id="KW-1185">Reference proteome</keyword>
<dbReference type="EMBL" id="ACJW02000002">
    <property type="protein sequence ID" value="EEP69441.1"/>
    <property type="molecule type" value="Genomic_DNA"/>
</dbReference>
<accession>C4GGT6</accession>
<protein>
    <submittedName>
        <fullName evidence="1">Uncharacterized protein</fullName>
    </submittedName>
</protein>
<dbReference type="HOGENOM" id="CLU_3044292_0_0_4"/>
<dbReference type="Proteomes" id="UP000003009">
    <property type="component" value="Unassembled WGS sequence"/>
</dbReference>
<comment type="caution">
    <text evidence="1">The sequence shown here is derived from an EMBL/GenBank/DDBJ whole genome shotgun (WGS) entry which is preliminary data.</text>
</comment>
<proteinExistence type="predicted"/>
<dbReference type="STRING" id="629741.GCWU000324_01355"/>
<organism evidence="1 2">
    <name type="scientific">Kingella oralis ATCC 51147</name>
    <dbReference type="NCBI Taxonomy" id="629741"/>
    <lineage>
        <taxon>Bacteria</taxon>
        <taxon>Pseudomonadati</taxon>
        <taxon>Pseudomonadota</taxon>
        <taxon>Betaproteobacteria</taxon>
        <taxon>Neisseriales</taxon>
        <taxon>Neisseriaceae</taxon>
        <taxon>Kingella</taxon>
    </lineage>
</organism>
<evidence type="ECO:0000313" key="2">
    <source>
        <dbReference type="Proteomes" id="UP000003009"/>
    </source>
</evidence>
<reference evidence="1" key="1">
    <citation type="submission" date="2009-04" db="EMBL/GenBank/DDBJ databases">
        <authorList>
            <person name="Weinstock G."/>
            <person name="Sodergren E."/>
            <person name="Clifton S."/>
            <person name="Fulton L."/>
            <person name="Fulton B."/>
            <person name="Courtney L."/>
            <person name="Fronick C."/>
            <person name="Harrison M."/>
            <person name="Strong C."/>
            <person name="Farmer C."/>
            <person name="Delahaunty K."/>
            <person name="Markovic C."/>
            <person name="Hall O."/>
            <person name="Minx P."/>
            <person name="Tomlinson C."/>
            <person name="Mitreva M."/>
            <person name="Nelson J."/>
            <person name="Hou S."/>
            <person name="Wollam A."/>
            <person name="Pepin K.H."/>
            <person name="Johnson M."/>
            <person name="Bhonagiri V."/>
            <person name="Nash W.E."/>
            <person name="Warren W."/>
            <person name="Chinwalla A."/>
            <person name="Mardis E.R."/>
            <person name="Wilson R.K."/>
        </authorList>
    </citation>
    <scope>NUCLEOTIDE SEQUENCE [LARGE SCALE GENOMIC DNA]</scope>
    <source>
        <strain evidence="1">ATCC 51147</strain>
    </source>
</reference>
<dbReference type="AlphaFoldDB" id="C4GGT6"/>
<evidence type="ECO:0000313" key="1">
    <source>
        <dbReference type="EMBL" id="EEP69441.1"/>
    </source>
</evidence>
<name>C4GGT6_9NEIS</name>
<sequence length="54" mass="6442">MVKMRTQRKRGELGLFVFAARKKELAQFVTKYLDFTQFSCKKIGFRQPEKDRIA</sequence>